<reference evidence="3" key="1">
    <citation type="journal article" date="2019" name="Int. J. Syst. Evol. Microbiol.">
        <title>The Global Catalogue of Microorganisms (GCM) 10K type strain sequencing project: providing services to taxonomists for standard genome sequencing and annotation.</title>
        <authorList>
            <consortium name="The Broad Institute Genomics Platform"/>
            <consortium name="The Broad Institute Genome Sequencing Center for Infectious Disease"/>
            <person name="Wu L."/>
            <person name="Ma J."/>
        </authorList>
    </citation>
    <scope>NUCLEOTIDE SEQUENCE [LARGE SCALE GENOMIC DNA]</scope>
    <source>
        <strain evidence="3">JCM 1407</strain>
    </source>
</reference>
<name>A0ABP3US44_9CLOT</name>
<feature type="domain" description="YcaO" evidence="1">
    <location>
        <begin position="60"/>
        <end position="401"/>
    </location>
</feature>
<dbReference type="InterPro" id="IPR003776">
    <property type="entry name" value="YcaO-like_dom"/>
</dbReference>
<evidence type="ECO:0000313" key="2">
    <source>
        <dbReference type="EMBL" id="GAA0740342.1"/>
    </source>
</evidence>
<comment type="caution">
    <text evidence="2">The sequence shown here is derived from an EMBL/GenBank/DDBJ whole genome shotgun (WGS) entry which is preliminary data.</text>
</comment>
<dbReference type="GO" id="GO:0005840">
    <property type="term" value="C:ribosome"/>
    <property type="evidence" value="ECO:0007669"/>
    <property type="project" value="UniProtKB-KW"/>
</dbReference>
<evidence type="ECO:0000259" key="1">
    <source>
        <dbReference type="PROSITE" id="PS51664"/>
    </source>
</evidence>
<keyword evidence="2" id="KW-0689">Ribosomal protein</keyword>
<dbReference type="PANTHER" id="PTHR37809:SF1">
    <property type="entry name" value="RIBOSOMAL PROTEIN S12 METHYLTHIOTRANSFERASE ACCESSORY FACTOR YCAO"/>
    <property type="match status" value="1"/>
</dbReference>
<keyword evidence="2" id="KW-0687">Ribonucleoprotein</keyword>
<organism evidence="2 3">
    <name type="scientific">Clostridium oceanicum</name>
    <dbReference type="NCBI Taxonomy" id="1543"/>
    <lineage>
        <taxon>Bacteria</taxon>
        <taxon>Bacillati</taxon>
        <taxon>Bacillota</taxon>
        <taxon>Clostridia</taxon>
        <taxon>Eubacteriales</taxon>
        <taxon>Clostridiaceae</taxon>
        <taxon>Clostridium</taxon>
    </lineage>
</organism>
<dbReference type="NCBIfam" id="TIGR00702">
    <property type="entry name" value="YcaO-type kinase domain"/>
    <property type="match status" value="1"/>
</dbReference>
<dbReference type="Proteomes" id="UP001501510">
    <property type="component" value="Unassembled WGS sequence"/>
</dbReference>
<dbReference type="Pfam" id="PF02624">
    <property type="entry name" value="YcaO"/>
    <property type="match status" value="1"/>
</dbReference>
<dbReference type="Gene3D" id="3.30.1330.230">
    <property type="match status" value="1"/>
</dbReference>
<sequence>MNCLSENKYKDELPLNTIKKIKSILQKLGIYTIEHNWKNSVKGFYSVRVTIKETTLGTNGKGTTPIYALASAYGELMERLQNQSFFKLSIDVSDECFKYKGFYYAPDEKPMTADEFLNSNDDWTKYQLSSSKDSINKRTLMKKWQNISYEKTPYDFISLPYININNNKLSYIPIKMISKMYMSNGMCAGNSPEEALVQGMSEIFERYVNIKIIKEKINPPNVPSEYIKKYPKIYSMIESLQSSGKYKVLVKDCSLEKSLPVVCVILINRQDKTYFLKFGCHPAVEIALERTLTELLQGQDIKKMIGSTPYSYNPKNVDSYNNLLGILTTGGGTYHSNIFTKKFSYKFKGFIDNSNLNNKEMLKYLVDLLKENGYDTFIRDSSYLNIPAYHIIVPGFSEIEPFDFVESLDKYSKFINLKKVIRNINSLDNNKIKETLDYIKEDKDYNPFVPVTKLISTSIDGFTPWYYSTLGLFLAACYYKIGDFKNSYEQMDIFINASKFNYPNLKLYNYYKCVRDYIGCKAANLSFKDTINSLNTFYSKSMMKSVIKEFRKPENIFSYFGCMTCWNCSKCIFKNTCSYKKVEKIYKILKNQSSISNIHQENLRKLLD</sequence>
<keyword evidence="3" id="KW-1185">Reference proteome</keyword>
<evidence type="ECO:0000313" key="3">
    <source>
        <dbReference type="Proteomes" id="UP001501510"/>
    </source>
</evidence>
<dbReference type="RefSeq" id="WP_343761340.1">
    <property type="nucleotide sequence ID" value="NZ_BAAACG010000009.1"/>
</dbReference>
<proteinExistence type="predicted"/>
<protein>
    <submittedName>
        <fullName evidence="2">30S ribosomal protein S12 methylthiotransferase accessory protein YcaO</fullName>
    </submittedName>
</protein>
<accession>A0ABP3US44</accession>
<dbReference type="EMBL" id="BAAACG010000009">
    <property type="protein sequence ID" value="GAA0740342.1"/>
    <property type="molecule type" value="Genomic_DNA"/>
</dbReference>
<gene>
    <name evidence="2" type="ORF">GCM10008906_20220</name>
</gene>
<dbReference type="PROSITE" id="PS51664">
    <property type="entry name" value="YCAO"/>
    <property type="match status" value="1"/>
</dbReference>
<dbReference type="PANTHER" id="PTHR37809">
    <property type="entry name" value="RIBOSOMAL PROTEIN S12 METHYLTHIOTRANSFERASE ACCESSORY FACTOR YCAO"/>
    <property type="match status" value="1"/>
</dbReference>